<feature type="region of interest" description="Disordered" evidence="1">
    <location>
        <begin position="131"/>
        <end position="200"/>
    </location>
</feature>
<evidence type="ECO:0000256" key="1">
    <source>
        <dbReference type="SAM" id="MobiDB-lite"/>
    </source>
</evidence>
<accession>A0A1Y2D1U6</accession>
<comment type="caution">
    <text evidence="2">The sequence shown here is derived from an EMBL/GenBank/DDBJ whole genome shotgun (WGS) entry which is preliminary data.</text>
</comment>
<protein>
    <submittedName>
        <fullName evidence="2">Uncharacterized protein</fullName>
    </submittedName>
</protein>
<name>A0A1Y2D1U6_9FUNG</name>
<evidence type="ECO:0000313" key="2">
    <source>
        <dbReference type="EMBL" id="ORY53230.1"/>
    </source>
</evidence>
<feature type="region of interest" description="Disordered" evidence="1">
    <location>
        <begin position="251"/>
        <end position="276"/>
    </location>
</feature>
<dbReference type="AlphaFoldDB" id="A0A1Y2D1U6"/>
<dbReference type="EMBL" id="MCGO01000002">
    <property type="protein sequence ID" value="ORY53230.1"/>
    <property type="molecule type" value="Genomic_DNA"/>
</dbReference>
<organism evidence="2 3">
    <name type="scientific">Rhizoclosmatium globosum</name>
    <dbReference type="NCBI Taxonomy" id="329046"/>
    <lineage>
        <taxon>Eukaryota</taxon>
        <taxon>Fungi</taxon>
        <taxon>Fungi incertae sedis</taxon>
        <taxon>Chytridiomycota</taxon>
        <taxon>Chytridiomycota incertae sedis</taxon>
        <taxon>Chytridiomycetes</taxon>
        <taxon>Chytridiales</taxon>
        <taxon>Chytriomycetaceae</taxon>
        <taxon>Rhizoclosmatium</taxon>
    </lineage>
</organism>
<reference evidence="2 3" key="1">
    <citation type="submission" date="2016-07" db="EMBL/GenBank/DDBJ databases">
        <title>Pervasive Adenine N6-methylation of Active Genes in Fungi.</title>
        <authorList>
            <consortium name="DOE Joint Genome Institute"/>
            <person name="Mondo S.J."/>
            <person name="Dannebaum R.O."/>
            <person name="Kuo R.C."/>
            <person name="Labutti K."/>
            <person name="Haridas S."/>
            <person name="Kuo A."/>
            <person name="Salamov A."/>
            <person name="Ahrendt S.R."/>
            <person name="Lipzen A."/>
            <person name="Sullivan W."/>
            <person name="Andreopoulos W.B."/>
            <person name="Clum A."/>
            <person name="Lindquist E."/>
            <person name="Daum C."/>
            <person name="Ramamoorthy G.K."/>
            <person name="Gryganskyi A."/>
            <person name="Culley D."/>
            <person name="Magnuson J.K."/>
            <person name="James T.Y."/>
            <person name="O'Malley M.A."/>
            <person name="Stajich J.E."/>
            <person name="Spatafora J.W."/>
            <person name="Visel A."/>
            <person name="Grigoriev I.V."/>
        </authorList>
    </citation>
    <scope>NUCLEOTIDE SEQUENCE [LARGE SCALE GENOMIC DNA]</scope>
    <source>
        <strain evidence="2 3">JEL800</strain>
    </source>
</reference>
<gene>
    <name evidence="2" type="ORF">BCR33DRAFT_732982</name>
</gene>
<sequence length="384" mass="40701">MSKNDSKLKKPITSSPLAVVQSDFGRDSIASPTGLDALAQASAESSRVDAPNLLCHESQISPYSTIQRGNARESFATSIGFSSIGATSASSIHTNSAKASWRGSQVSPYNTIQRIGRDSLAVNGLDTIYGGPSNPTSPNILRHETFARDTPASPRLVRQKRRESTLTTSSGGSSSLRTLKLSNQSIKSGSSSSIQNTGSSSHAPDYLVFSHINNRLEIVTQTPPIIAPSSAHSPTTAVNPDFPVISPHQRVVHHPSPTKSFSFPQPSSSIQTSPGPPSIHAIQSLFSSALPRNTHPDRPIYALAGKLFHPGAPAPFGGKKSKPGYTSFTGSAASELLEYIVGEAFAVYRTGKGKEALEAVRNACNDIIALGGLLLEKMRWTNGF</sequence>
<feature type="compositionally biased region" description="Low complexity" evidence="1">
    <location>
        <begin position="165"/>
        <end position="200"/>
    </location>
</feature>
<keyword evidence="3" id="KW-1185">Reference proteome</keyword>
<dbReference type="Proteomes" id="UP000193642">
    <property type="component" value="Unassembled WGS sequence"/>
</dbReference>
<proteinExistence type="predicted"/>
<evidence type="ECO:0000313" key="3">
    <source>
        <dbReference type="Proteomes" id="UP000193642"/>
    </source>
</evidence>
<feature type="compositionally biased region" description="Low complexity" evidence="1">
    <location>
        <begin position="255"/>
        <end position="273"/>
    </location>
</feature>